<dbReference type="PROSITE" id="PS51257">
    <property type="entry name" value="PROKAR_LIPOPROTEIN"/>
    <property type="match status" value="1"/>
</dbReference>
<reference evidence="1 4" key="3">
    <citation type="submission" date="2020-05" db="EMBL/GenBank/DDBJ databases">
        <authorList>
            <person name="Petersen J."/>
            <person name="Sayavedra L."/>
        </authorList>
    </citation>
    <scope>NUCLEOTIDE SEQUENCE [LARGE SCALE GENOMIC DNA]</scope>
    <source>
        <strain evidence="1">B thermophilus SOXS</strain>
    </source>
</reference>
<dbReference type="RefSeq" id="WP_071564095.1">
    <property type="nucleotide sequence ID" value="NZ_CAESAQ020000095.1"/>
</dbReference>
<reference evidence="2" key="2">
    <citation type="journal article" date="2017" name="Stand. Genomic Sci.">
        <title>Genome sequence of the sulfur-oxidizing Bathymodiolus thermophilus gill endosymbiont.</title>
        <authorList>
            <person name="Ponnudurai R."/>
            <person name="Sayavedra L."/>
            <person name="Kleiner M."/>
            <person name="Heiden S.E."/>
            <person name="Thurmer A."/>
            <person name="Felbeck H."/>
            <person name="Schluter R."/>
            <person name="Sievert S.M."/>
            <person name="Daniel R."/>
            <person name="Schweder T."/>
            <person name="Markert S."/>
        </authorList>
    </citation>
    <scope>NUCLEOTIDE SEQUENCE</scope>
    <source>
        <strain evidence="2">BAT/CrabSpa'14</strain>
    </source>
</reference>
<keyword evidence="4" id="KW-1185">Reference proteome</keyword>
<accession>A0A1J5TVJ4</accession>
<protein>
    <recommendedName>
        <fullName evidence="5">Lipoprotein</fullName>
    </recommendedName>
</protein>
<evidence type="ECO:0008006" key="5">
    <source>
        <dbReference type="Google" id="ProtNLM"/>
    </source>
</evidence>
<dbReference type="AlphaFoldDB" id="A0A1J5TVJ4"/>
<proteinExistence type="predicted"/>
<evidence type="ECO:0000313" key="4">
    <source>
        <dbReference type="Proteomes" id="UP000643672"/>
    </source>
</evidence>
<dbReference type="Proteomes" id="UP000182798">
    <property type="component" value="Unassembled WGS sequence"/>
</dbReference>
<evidence type="ECO:0000313" key="1">
    <source>
        <dbReference type="EMBL" id="CAB5505990.1"/>
    </source>
</evidence>
<evidence type="ECO:0000313" key="2">
    <source>
        <dbReference type="EMBL" id="OIR24848.1"/>
    </source>
</evidence>
<evidence type="ECO:0000313" key="3">
    <source>
        <dbReference type="Proteomes" id="UP000182798"/>
    </source>
</evidence>
<organism evidence="2 3">
    <name type="scientific">Bathymodiolus thermophilus thioautotrophic gill symbiont</name>
    <dbReference type="NCBI Taxonomy" id="2360"/>
    <lineage>
        <taxon>Bacteria</taxon>
        <taxon>Pseudomonadati</taxon>
        <taxon>Pseudomonadota</taxon>
        <taxon>Gammaproteobacteria</taxon>
        <taxon>sulfur-oxidizing symbionts</taxon>
    </lineage>
</organism>
<dbReference type="EMBL" id="CAESAQ020000095">
    <property type="protein sequence ID" value="CAB5505990.1"/>
    <property type="molecule type" value="Genomic_DNA"/>
</dbReference>
<reference evidence="3" key="1">
    <citation type="submission" date="2016-09" db="EMBL/GenBank/DDBJ databases">
        <title>Genome Sequence of Bathymodiolus thermophilus sulfur-oxidizing gill endosymbiont.</title>
        <authorList>
            <person name="Ponnudurai R."/>
            <person name="Kleiner M."/>
            <person name="Sayavedra L."/>
            <person name="Thuermer A."/>
            <person name="Felbeck H."/>
            <person name="Schlueter R."/>
            <person name="Schweder T."/>
            <person name="Markert S."/>
        </authorList>
    </citation>
    <scope>NUCLEOTIDE SEQUENCE [LARGE SCALE GENOMIC DNA]</scope>
    <source>
        <strain evidence="3">BAT/CrabSpa'14</strain>
    </source>
</reference>
<dbReference type="Proteomes" id="UP000643672">
    <property type="component" value="Unassembled WGS sequence"/>
</dbReference>
<sequence>MRIIILLLPLLFISCGEHELEYTRSQCIVKTEIFWDKNLTKKQQLKINNDFYKAKLLMWMNRDRLKLLIPHVSFSGFPDIDKQKFPKFMYSQYNDECENKENMLFIFLEHIKFYVPNFPKYKVTSEVVEPGIRTIETRGKKYWIDG</sequence>
<comment type="caution">
    <text evidence="2">The sequence shown here is derived from an EMBL/GenBank/DDBJ whole genome shotgun (WGS) entry which is preliminary data.</text>
</comment>
<gene>
    <name evidence="2" type="ORF">BGC33_04675</name>
    <name evidence="1" type="ORF">THERMOS_2223</name>
</gene>
<dbReference type="EMBL" id="MIQH01000502">
    <property type="protein sequence ID" value="OIR24848.1"/>
    <property type="molecule type" value="Genomic_DNA"/>
</dbReference>
<name>A0A1J5TVJ4_9GAMM</name>